<comment type="caution">
    <text evidence="1">The sequence shown here is derived from an EMBL/GenBank/DDBJ whole genome shotgun (WGS) entry which is preliminary data.</text>
</comment>
<keyword evidence="1" id="KW-0378">Hydrolase</keyword>
<dbReference type="EMBL" id="CM037013">
    <property type="protein sequence ID" value="KAH7689177.1"/>
    <property type="molecule type" value="Genomic_DNA"/>
</dbReference>
<keyword evidence="2" id="KW-1185">Reference proteome</keyword>
<evidence type="ECO:0000313" key="1">
    <source>
        <dbReference type="EMBL" id="KAH7689177.1"/>
    </source>
</evidence>
<accession>A0ACB7WMB1</accession>
<protein>
    <submittedName>
        <fullName evidence="1">P-loop containing nucleoside triphosphate hydrolase protein</fullName>
    </submittedName>
</protein>
<organism evidence="1 2">
    <name type="scientific">Dioscorea alata</name>
    <name type="common">Purple yam</name>
    <dbReference type="NCBI Taxonomy" id="55571"/>
    <lineage>
        <taxon>Eukaryota</taxon>
        <taxon>Viridiplantae</taxon>
        <taxon>Streptophyta</taxon>
        <taxon>Embryophyta</taxon>
        <taxon>Tracheophyta</taxon>
        <taxon>Spermatophyta</taxon>
        <taxon>Magnoliopsida</taxon>
        <taxon>Liliopsida</taxon>
        <taxon>Dioscoreales</taxon>
        <taxon>Dioscoreaceae</taxon>
        <taxon>Dioscorea</taxon>
    </lineage>
</organism>
<gene>
    <name evidence="1" type="ORF">IHE45_03G080000</name>
</gene>
<reference evidence="2" key="1">
    <citation type="journal article" date="2022" name="Nat. Commun.">
        <title>Chromosome evolution and the genetic basis of agronomically important traits in greater yam.</title>
        <authorList>
            <person name="Bredeson J.V."/>
            <person name="Lyons J.B."/>
            <person name="Oniyinde I.O."/>
            <person name="Okereke N.R."/>
            <person name="Kolade O."/>
            <person name="Nnabue I."/>
            <person name="Nwadili C.O."/>
            <person name="Hribova E."/>
            <person name="Parker M."/>
            <person name="Nwogha J."/>
            <person name="Shu S."/>
            <person name="Carlson J."/>
            <person name="Kariba R."/>
            <person name="Muthemba S."/>
            <person name="Knop K."/>
            <person name="Barton G.J."/>
            <person name="Sherwood A.V."/>
            <person name="Lopez-Montes A."/>
            <person name="Asiedu R."/>
            <person name="Jamnadass R."/>
            <person name="Muchugi A."/>
            <person name="Goodstein D."/>
            <person name="Egesi C.N."/>
            <person name="Featherston J."/>
            <person name="Asfaw A."/>
            <person name="Simpson G.G."/>
            <person name="Dolezel J."/>
            <person name="Hendre P.S."/>
            <person name="Van Deynze A."/>
            <person name="Kumar P.L."/>
            <person name="Obidiegwu J.E."/>
            <person name="Bhattacharjee R."/>
            <person name="Rokhsar D.S."/>
        </authorList>
    </citation>
    <scope>NUCLEOTIDE SEQUENCE [LARGE SCALE GENOMIC DNA]</scope>
    <source>
        <strain evidence="2">cv. TDa95/00328</strain>
    </source>
</reference>
<evidence type="ECO:0000313" key="2">
    <source>
        <dbReference type="Proteomes" id="UP000827976"/>
    </source>
</evidence>
<proteinExistence type="predicted"/>
<name>A0ACB7WMB1_DIOAL</name>
<sequence length="1117" mass="127653">MHVVCFLFDASSCLASLGRELPRQTACVIKRNKQKKRNKLMAEAVVGFVIQKLGDLLWQEGSNLHEVEDQVEWLKRELGRMQCFLKDADAKKNKGNDERVKHWVTEMRNLAFEAEDIIDNFMDLKLRRSLGYEAEDVIDTSMDLNHRGILGNIRDIFKSNVSKSILQHIDLKSCVTTNKKIGVTWEHCYYPFIYTNLATPLHKLICNFPFLKKKKKNRNKSMADAVVGAVVKRLGELIVQEAINLHGVKDEVEWLERELGRMQCFLKDADAKKNKGDDERLKNWVTEMRDIAFEAEDIIDSYMDFKLRKQHERQPGCIGFIKRFVFIFDELVSRRKVHVDVEGIKTKLQELSRSREVYGISNIGTTSQSRSPGEIPILPQLRDDIDMVGFDNEKKKIVQELVDTNNANRSVISIVGMGGLGKTTLAKSVYNDLEVKRSFNIFAWVIISQQYTIFEILKGISSEISVTPSANTIRDFSIAISEKLHKGKYLIVLDDVWKEDAWTELLKVFPDVNNGSRVIITTRFVNVAKIANPTIKPHELRCLDERESRELFLRKVFPNQNTETCCPAYLVDYAHQLVQKCGGLPLALVVLGGHVSTKPQTQDAWRKIVESMKGQFVEGGERCLEIIALSYNDLSYYLKSCFLYFGCFKEDMTIYAKTLIRLWLVEGFLPVKNGKTTEEVGLDCLEDLAQRCMVQITDREYDGSASYCRIHDVLRDVCIREAKENRYFEIYKNNDTVDYVTMSNAARRLVVCNEIDILYYSNSMLRGLFYGVEVFVDHLAFSALEGQLGRFKLLRVLCLHISGVSEFPSEIKSLIHLRYLELEFWFLKEVPSWISHLRNLQTFILVDGGWLEKISDSLWTIGNLRHVNLPSTSKVLPPNMGNNVPKNLQTLELVNAGSWIGNALPKLTNLCELSINGVSIDHAYALSSSLQQLGRLTSFSIFNGVVIPLDKIITAFSNQHCLKKLHLEGSLNCEQLPHNDVFPQQLVELVLCNSELEQDPMATLEKLPCLKYLELGGDAYVGKQMICSATGFPQLLSLAIKLVYQLEELKIEEKAMSCLKSLRFVGCDKLKMIPEGLKNVPLEQLYLHLMPDEFITRIKENTGEDWYKIQHVPNISI</sequence>
<dbReference type="Proteomes" id="UP000827976">
    <property type="component" value="Chromosome 3"/>
</dbReference>